<evidence type="ECO:0000313" key="9">
    <source>
        <dbReference type="EMBL" id="SHE80360.1"/>
    </source>
</evidence>
<evidence type="ECO:0000256" key="4">
    <source>
        <dbReference type="ARBA" id="ARBA00022692"/>
    </source>
</evidence>
<evidence type="ECO:0000256" key="3">
    <source>
        <dbReference type="ARBA" id="ARBA00022475"/>
    </source>
</evidence>
<keyword evidence="4 7" id="KW-0812">Transmembrane</keyword>
<name>A0A1M4WGS8_MARH1</name>
<comment type="subcellular location">
    <subcellularLocation>
        <location evidence="1 7">Cell membrane</location>
        <topology evidence="1 7">Multi-pass membrane protein</topology>
    </subcellularLocation>
</comment>
<dbReference type="InterPro" id="IPR035906">
    <property type="entry name" value="MetI-like_sf"/>
</dbReference>
<dbReference type="GO" id="GO:0055085">
    <property type="term" value="P:transmembrane transport"/>
    <property type="evidence" value="ECO:0007669"/>
    <property type="project" value="InterPro"/>
</dbReference>
<dbReference type="SUPFAM" id="SSF161098">
    <property type="entry name" value="MetI-like"/>
    <property type="match status" value="1"/>
</dbReference>
<evidence type="ECO:0000313" key="10">
    <source>
        <dbReference type="Proteomes" id="UP000184334"/>
    </source>
</evidence>
<protein>
    <submittedName>
        <fullName evidence="9">Multiple sugar transport system permease protein</fullName>
    </submittedName>
</protein>
<evidence type="ECO:0000256" key="1">
    <source>
        <dbReference type="ARBA" id="ARBA00004651"/>
    </source>
</evidence>
<evidence type="ECO:0000256" key="2">
    <source>
        <dbReference type="ARBA" id="ARBA00022448"/>
    </source>
</evidence>
<keyword evidence="3" id="KW-1003">Cell membrane</keyword>
<keyword evidence="2 7" id="KW-0813">Transport</keyword>
<dbReference type="RefSeq" id="WP_072864414.1">
    <property type="nucleotide sequence ID" value="NZ_FQUI01000016.1"/>
</dbReference>
<dbReference type="GO" id="GO:0005886">
    <property type="term" value="C:plasma membrane"/>
    <property type="evidence" value="ECO:0007669"/>
    <property type="project" value="UniProtKB-SubCell"/>
</dbReference>
<keyword evidence="9" id="KW-0762">Sugar transport</keyword>
<comment type="caution">
    <text evidence="9">The sequence shown here is derived from an EMBL/GenBank/DDBJ whole genome shotgun (WGS) entry which is preliminary data.</text>
</comment>
<dbReference type="PANTHER" id="PTHR43744:SF8">
    <property type="entry name" value="SN-GLYCEROL-3-PHOSPHATE TRANSPORT SYSTEM PERMEASE PROTEIN UGPE"/>
    <property type="match status" value="1"/>
</dbReference>
<keyword evidence="6 7" id="KW-0472">Membrane</keyword>
<dbReference type="STRING" id="1122195.SAMN02745164_01169"/>
<evidence type="ECO:0000256" key="6">
    <source>
        <dbReference type="ARBA" id="ARBA00023136"/>
    </source>
</evidence>
<keyword evidence="10" id="KW-1185">Reference proteome</keyword>
<keyword evidence="5 7" id="KW-1133">Transmembrane helix</keyword>
<feature type="transmembrane region" description="Helical" evidence="7">
    <location>
        <begin position="140"/>
        <end position="160"/>
    </location>
</feature>
<reference evidence="9" key="1">
    <citation type="submission" date="2016-11" db="EMBL/GenBank/DDBJ databases">
        <authorList>
            <person name="Varghese N."/>
            <person name="Submissions S."/>
        </authorList>
    </citation>
    <scope>NUCLEOTIDE SEQUENCE [LARGE SCALE GENOMIC DNA]</scope>
    <source>
        <strain evidence="9">DSM 16785</strain>
    </source>
</reference>
<evidence type="ECO:0000256" key="5">
    <source>
        <dbReference type="ARBA" id="ARBA00022989"/>
    </source>
</evidence>
<feature type="transmembrane region" description="Helical" evidence="7">
    <location>
        <begin position="74"/>
        <end position="98"/>
    </location>
</feature>
<evidence type="ECO:0000256" key="7">
    <source>
        <dbReference type="RuleBase" id="RU363032"/>
    </source>
</evidence>
<dbReference type="EMBL" id="FQUI01000016">
    <property type="protein sequence ID" value="SHE80360.1"/>
    <property type="molecule type" value="Genomic_DNA"/>
</dbReference>
<accession>A0A1M4WGS8</accession>
<gene>
    <name evidence="9" type="ORF">SAMN02745164_01169</name>
</gene>
<feature type="transmembrane region" description="Helical" evidence="7">
    <location>
        <begin position="14"/>
        <end position="35"/>
    </location>
</feature>
<dbReference type="Proteomes" id="UP000184334">
    <property type="component" value="Unassembled WGS sequence"/>
</dbReference>
<organism evidence="9 10">
    <name type="scientific">Marinitoga hydrogenitolerans (strain DSM 16785 / JCM 12826 / AT1271)</name>
    <dbReference type="NCBI Taxonomy" id="1122195"/>
    <lineage>
        <taxon>Bacteria</taxon>
        <taxon>Thermotogati</taxon>
        <taxon>Thermotogota</taxon>
        <taxon>Thermotogae</taxon>
        <taxon>Petrotogales</taxon>
        <taxon>Petrotogaceae</taxon>
        <taxon>Marinitoga</taxon>
    </lineage>
</organism>
<dbReference type="OrthoDB" id="37175at2"/>
<dbReference type="Pfam" id="PF00528">
    <property type="entry name" value="BPD_transp_1"/>
    <property type="match status" value="1"/>
</dbReference>
<comment type="similarity">
    <text evidence="7">Belongs to the binding-protein-dependent transport system permease family.</text>
</comment>
<dbReference type="InterPro" id="IPR000515">
    <property type="entry name" value="MetI-like"/>
</dbReference>
<feature type="transmembrane region" description="Helical" evidence="7">
    <location>
        <begin position="110"/>
        <end position="134"/>
    </location>
</feature>
<dbReference type="PANTHER" id="PTHR43744">
    <property type="entry name" value="ABC TRANSPORTER PERMEASE PROTEIN MG189-RELATED-RELATED"/>
    <property type="match status" value="1"/>
</dbReference>
<dbReference type="PROSITE" id="PS50928">
    <property type="entry name" value="ABC_TM1"/>
    <property type="match status" value="1"/>
</dbReference>
<dbReference type="Gene3D" id="1.10.3720.10">
    <property type="entry name" value="MetI-like"/>
    <property type="match status" value="1"/>
</dbReference>
<feature type="transmembrane region" description="Helical" evidence="7">
    <location>
        <begin position="243"/>
        <end position="264"/>
    </location>
</feature>
<feature type="domain" description="ABC transmembrane type-1" evidence="8">
    <location>
        <begin position="75"/>
        <end position="264"/>
    </location>
</feature>
<sequence length="279" mass="31533">MIIKKDYKYKIKRTLAYILLIFLVFTTLFPLYIMLSTSVKSEGNILPTWDSLIPKKITFQNYIDVWKSSNFNRYFLNSVIVTFSVTILNIILDSIVAFALSRKKFKGANLVLIIILGTMMIPPQVLMIPLFILIKKLGMYNTYWALILPFAVQGFGIFLMKQYFDGLPMSLDEAARIDGASDLNILFKILMPISRPAIAVLGINTFLTTWNSFLYPLIFTNTDNMRTLPIGIAYFNTLHGVDYVHLMAGSSIATIPVIIVFLAFQKQIISGLVGGAIKE</sequence>
<feature type="transmembrane region" description="Helical" evidence="7">
    <location>
        <begin position="197"/>
        <end position="218"/>
    </location>
</feature>
<evidence type="ECO:0000259" key="8">
    <source>
        <dbReference type="PROSITE" id="PS50928"/>
    </source>
</evidence>
<proteinExistence type="inferred from homology"/>
<dbReference type="CDD" id="cd06261">
    <property type="entry name" value="TM_PBP2"/>
    <property type="match status" value="1"/>
</dbReference>
<dbReference type="AlphaFoldDB" id="A0A1M4WGS8"/>